<evidence type="ECO:0000259" key="6">
    <source>
        <dbReference type="Pfam" id="PF05485"/>
    </source>
</evidence>
<dbReference type="InterPro" id="IPR006612">
    <property type="entry name" value="THAP_Znf"/>
</dbReference>
<evidence type="ECO:0000256" key="4">
    <source>
        <dbReference type="ARBA" id="ARBA00023125"/>
    </source>
</evidence>
<evidence type="ECO:0000313" key="7">
    <source>
        <dbReference type="EMBL" id="KAJ8307677.1"/>
    </source>
</evidence>
<gene>
    <name evidence="7" type="ORF">KUTeg_014771</name>
</gene>
<keyword evidence="2" id="KW-0863">Zinc-finger</keyword>
<evidence type="ECO:0000313" key="8">
    <source>
        <dbReference type="Proteomes" id="UP001217089"/>
    </source>
</evidence>
<dbReference type="SUPFAM" id="SSF57716">
    <property type="entry name" value="Glucocorticoid receptor-like (DNA-binding domain)"/>
    <property type="match status" value="1"/>
</dbReference>
<keyword evidence="5" id="KW-0175">Coiled coil</keyword>
<feature type="coiled-coil region" evidence="5">
    <location>
        <begin position="228"/>
        <end position="255"/>
    </location>
</feature>
<dbReference type="Pfam" id="PF05485">
    <property type="entry name" value="THAP"/>
    <property type="match status" value="1"/>
</dbReference>
<keyword evidence="1" id="KW-0479">Metal-binding</keyword>
<evidence type="ECO:0000256" key="1">
    <source>
        <dbReference type="ARBA" id="ARBA00022723"/>
    </source>
</evidence>
<feature type="domain" description="THAP-type" evidence="6">
    <location>
        <begin position="79"/>
        <end position="111"/>
    </location>
</feature>
<keyword evidence="3" id="KW-0862">Zinc</keyword>
<name>A0ABQ9EVR7_TEGGR</name>
<reference evidence="7 8" key="1">
    <citation type="submission" date="2022-12" db="EMBL/GenBank/DDBJ databases">
        <title>Chromosome-level genome of Tegillarca granosa.</title>
        <authorList>
            <person name="Kim J."/>
        </authorList>
    </citation>
    <scope>NUCLEOTIDE SEQUENCE [LARGE SCALE GENOMIC DNA]</scope>
    <source>
        <strain evidence="7">Teg-2019</strain>
        <tissue evidence="7">Adductor muscle</tissue>
    </source>
</reference>
<comment type="caution">
    <text evidence="7">The sequence shown here is derived from an EMBL/GenBank/DDBJ whole genome shotgun (WGS) entry which is preliminary data.</text>
</comment>
<evidence type="ECO:0000256" key="3">
    <source>
        <dbReference type="ARBA" id="ARBA00022833"/>
    </source>
</evidence>
<dbReference type="PANTHER" id="PTHR23080">
    <property type="entry name" value="THAP DOMAIN PROTEIN"/>
    <property type="match status" value="1"/>
</dbReference>
<evidence type="ECO:0000256" key="5">
    <source>
        <dbReference type="SAM" id="Coils"/>
    </source>
</evidence>
<dbReference type="Proteomes" id="UP001217089">
    <property type="component" value="Unassembled WGS sequence"/>
</dbReference>
<proteinExistence type="predicted"/>
<protein>
    <recommendedName>
        <fullName evidence="6">THAP-type domain-containing protein</fullName>
    </recommendedName>
</protein>
<evidence type="ECO:0000256" key="2">
    <source>
        <dbReference type="ARBA" id="ARBA00022771"/>
    </source>
</evidence>
<keyword evidence="4" id="KW-0238">DNA-binding</keyword>
<dbReference type="PANTHER" id="PTHR23080:SF63">
    <property type="entry name" value="TICK TRANSPOSON"/>
    <property type="match status" value="1"/>
</dbReference>
<accession>A0ABQ9EVR7</accession>
<organism evidence="7 8">
    <name type="scientific">Tegillarca granosa</name>
    <name type="common">Malaysian cockle</name>
    <name type="synonym">Anadara granosa</name>
    <dbReference type="NCBI Taxonomy" id="220873"/>
    <lineage>
        <taxon>Eukaryota</taxon>
        <taxon>Metazoa</taxon>
        <taxon>Spiralia</taxon>
        <taxon>Lophotrochozoa</taxon>
        <taxon>Mollusca</taxon>
        <taxon>Bivalvia</taxon>
        <taxon>Autobranchia</taxon>
        <taxon>Pteriomorphia</taxon>
        <taxon>Arcoida</taxon>
        <taxon>Arcoidea</taxon>
        <taxon>Arcidae</taxon>
        <taxon>Tegillarca</taxon>
    </lineage>
</organism>
<dbReference type="EMBL" id="JARBDR010000757">
    <property type="protein sequence ID" value="KAJ8307677.1"/>
    <property type="molecule type" value="Genomic_DNA"/>
</dbReference>
<sequence>MLEVQGQIRVQQVKARSQLRKILKTVLKSVSSSCTQICRDTFDGSELNNVCEGNQSGIFVLLRGAVRMTESGGNMEKNEPKLRKQWLQLLRRDDYLPTKKHRVCSLHFVDGRPTKEHPLPELFSYNNYKINESRPSSVSLLRKRESCSTSNICTEIMPMDFETNENGHMITETPPVLMEVEISTFNGKNDFKINSTCKEYITVNGNDHLYSGLEERIYPEFEDKACQTEMTSHDIEALEDDIMRLEAKLNDKESLLRESFCEVILKNDDNINKYTGIPTSEQLHGIFDIINEAEPNPKFMKIIFGVYENGIMLRKYPQMVISFQKLGFYSTKAARGKNQSIATCNCLKINDSEWGKAQRLAQIEEKTERKR</sequence>
<keyword evidence="8" id="KW-1185">Reference proteome</keyword>